<dbReference type="Proteomes" id="UP000636709">
    <property type="component" value="Unassembled WGS sequence"/>
</dbReference>
<dbReference type="EMBL" id="JACEFO010000967">
    <property type="protein sequence ID" value="KAF8751383.1"/>
    <property type="molecule type" value="Genomic_DNA"/>
</dbReference>
<dbReference type="AlphaFoldDB" id="A0A835FFI2"/>
<comment type="caution">
    <text evidence="2">The sequence shown here is derived from an EMBL/GenBank/DDBJ whole genome shotgun (WGS) entry which is preliminary data.</text>
</comment>
<feature type="region of interest" description="Disordered" evidence="1">
    <location>
        <begin position="71"/>
        <end position="103"/>
    </location>
</feature>
<reference evidence="2" key="1">
    <citation type="submission" date="2020-07" db="EMBL/GenBank/DDBJ databases">
        <title>Genome sequence and genetic diversity analysis of an under-domesticated orphan crop, white fonio (Digitaria exilis).</title>
        <authorList>
            <person name="Bennetzen J.L."/>
            <person name="Chen S."/>
            <person name="Ma X."/>
            <person name="Wang X."/>
            <person name="Yssel A.E.J."/>
            <person name="Chaluvadi S.R."/>
            <person name="Johnson M."/>
            <person name="Gangashetty P."/>
            <person name="Hamidou F."/>
            <person name="Sanogo M.D."/>
            <person name="Zwaenepoel A."/>
            <person name="Wallace J."/>
            <person name="Van De Peer Y."/>
            <person name="Van Deynze A."/>
        </authorList>
    </citation>
    <scope>NUCLEOTIDE SEQUENCE</scope>
    <source>
        <tissue evidence="2">Leaves</tissue>
    </source>
</reference>
<gene>
    <name evidence="2" type="ORF">HU200_012054</name>
</gene>
<proteinExistence type="predicted"/>
<feature type="compositionally biased region" description="Low complexity" evidence="1">
    <location>
        <begin position="71"/>
        <end position="90"/>
    </location>
</feature>
<feature type="region of interest" description="Disordered" evidence="1">
    <location>
        <begin position="31"/>
        <end position="55"/>
    </location>
</feature>
<organism evidence="2 3">
    <name type="scientific">Digitaria exilis</name>
    <dbReference type="NCBI Taxonomy" id="1010633"/>
    <lineage>
        <taxon>Eukaryota</taxon>
        <taxon>Viridiplantae</taxon>
        <taxon>Streptophyta</taxon>
        <taxon>Embryophyta</taxon>
        <taxon>Tracheophyta</taxon>
        <taxon>Spermatophyta</taxon>
        <taxon>Magnoliopsida</taxon>
        <taxon>Liliopsida</taxon>
        <taxon>Poales</taxon>
        <taxon>Poaceae</taxon>
        <taxon>PACMAD clade</taxon>
        <taxon>Panicoideae</taxon>
        <taxon>Panicodae</taxon>
        <taxon>Paniceae</taxon>
        <taxon>Anthephorinae</taxon>
        <taxon>Digitaria</taxon>
    </lineage>
</organism>
<evidence type="ECO:0000256" key="1">
    <source>
        <dbReference type="SAM" id="MobiDB-lite"/>
    </source>
</evidence>
<accession>A0A835FFI2</accession>
<name>A0A835FFI2_9POAL</name>
<keyword evidence="3" id="KW-1185">Reference proteome</keyword>
<evidence type="ECO:0000313" key="2">
    <source>
        <dbReference type="EMBL" id="KAF8751383.1"/>
    </source>
</evidence>
<sequence>MARRPPSTAYQGPRLGGGILSVSHICRLQHSPGKGFRRNRTTDGGGGWRRAAGPRSTALQFPVESLREALPPGGVSVSGAGRGVSSARLSPAPGDLEGAGGSAWRRSGATASALLTSMLGLKPGSWGWLSEGKF</sequence>
<protein>
    <submittedName>
        <fullName evidence="2">Uncharacterized protein</fullName>
    </submittedName>
</protein>
<evidence type="ECO:0000313" key="3">
    <source>
        <dbReference type="Proteomes" id="UP000636709"/>
    </source>
</evidence>